<evidence type="ECO:0000313" key="2">
    <source>
        <dbReference type="EMBL" id="EGU42985.1"/>
    </source>
</evidence>
<comment type="caution">
    <text evidence="2">The sequence shown here is derived from an EMBL/GenBank/DDBJ whole genome shotgun (WGS) entry which is preliminary data.</text>
</comment>
<feature type="non-terminal residue" evidence="2">
    <location>
        <position position="1"/>
    </location>
</feature>
<feature type="coiled-coil region" evidence="1">
    <location>
        <begin position="8"/>
        <end position="35"/>
    </location>
</feature>
<dbReference type="AlphaFoldDB" id="F9RI59"/>
<name>F9RI59_9VIBR</name>
<evidence type="ECO:0000313" key="3">
    <source>
        <dbReference type="Proteomes" id="UP000004349"/>
    </source>
</evidence>
<reference evidence="2 3" key="1">
    <citation type="journal article" date="2012" name="Int. J. Syst. Evol. Microbiol.">
        <title>Vibrio caribbeanicus sp. nov., isolated from the marine sponge Scleritoderma cyanea.</title>
        <authorList>
            <person name="Hoffmann M."/>
            <person name="Monday S.R."/>
            <person name="Allard M.W."/>
            <person name="Strain E.A."/>
            <person name="Whittaker P."/>
            <person name="Naum M."/>
            <person name="McCarthy P.J."/>
            <person name="Lopez J.V."/>
            <person name="Fischer M."/>
            <person name="Brown E.W."/>
        </authorList>
    </citation>
    <scope>NUCLEOTIDE SEQUENCE [LARGE SCALE GENOMIC DNA]</scope>
    <source>
        <strain evidence="2 3">LMG 19158</strain>
    </source>
</reference>
<accession>F9RI59</accession>
<dbReference type="EMBL" id="AFWE01000013">
    <property type="protein sequence ID" value="EGU42985.1"/>
    <property type="molecule type" value="Genomic_DNA"/>
</dbReference>
<evidence type="ECO:0000256" key="1">
    <source>
        <dbReference type="SAM" id="Coils"/>
    </source>
</evidence>
<proteinExistence type="predicted"/>
<dbReference type="Proteomes" id="UP000004349">
    <property type="component" value="Unassembled WGS sequence"/>
</dbReference>
<sequence length="44" mass="5297">NIGPEKSVVQLEKEIRRLKKRLEMAEMENEFLKEAKVYFDSLKE</sequence>
<organism evidence="2 3">
    <name type="scientific">Vibrio scophthalmi LMG 19158</name>
    <dbReference type="NCBI Taxonomy" id="870967"/>
    <lineage>
        <taxon>Bacteria</taxon>
        <taxon>Pseudomonadati</taxon>
        <taxon>Pseudomonadota</taxon>
        <taxon>Gammaproteobacteria</taxon>
        <taxon>Vibrionales</taxon>
        <taxon>Vibrionaceae</taxon>
        <taxon>Vibrio</taxon>
    </lineage>
</organism>
<gene>
    <name evidence="2" type="ORF">VIS19158_15159</name>
</gene>
<keyword evidence="1" id="KW-0175">Coiled coil</keyword>
<protein>
    <submittedName>
        <fullName evidence="2">Transposase IS3/IS911</fullName>
    </submittedName>
</protein>